<feature type="domain" description="Sushi" evidence="13">
    <location>
        <begin position="407"/>
        <end position="468"/>
    </location>
</feature>
<dbReference type="FunFam" id="2.10.25.10:FF:000321">
    <property type="entry name" value="Protein delta homolog 1"/>
    <property type="match status" value="1"/>
</dbReference>
<dbReference type="FunFam" id="2.20.100.10:FF:000001">
    <property type="entry name" value="semaphorin-5A isoform X1"/>
    <property type="match status" value="1"/>
</dbReference>
<dbReference type="InterPro" id="IPR000152">
    <property type="entry name" value="EGF-type_Asp/Asn_hydroxyl_site"/>
</dbReference>
<evidence type="ECO:0000313" key="14">
    <source>
        <dbReference type="EnsemblMetazoa" id="G11504.1:cds"/>
    </source>
</evidence>
<dbReference type="GO" id="GO:0005509">
    <property type="term" value="F:calcium ion binding"/>
    <property type="evidence" value="ECO:0007669"/>
    <property type="project" value="InterPro"/>
</dbReference>
<keyword evidence="3" id="KW-0732">Signal</keyword>
<comment type="caution">
    <text evidence="7">Lacks conserved residue(s) required for the propagation of feature annotation.</text>
</comment>
<dbReference type="SMART" id="SM00032">
    <property type="entry name" value="CCP"/>
    <property type="match status" value="5"/>
</dbReference>
<feature type="disulfide bond" evidence="8">
    <location>
        <begin position="348"/>
        <end position="391"/>
    </location>
</feature>
<dbReference type="PROSITE" id="PS00010">
    <property type="entry name" value="ASX_HYDROXYL"/>
    <property type="match status" value="2"/>
</dbReference>
<dbReference type="PROSITE" id="PS50825">
    <property type="entry name" value="HYR"/>
    <property type="match status" value="2"/>
</dbReference>
<keyword evidence="10" id="KW-1133">Transmembrane helix</keyword>
<evidence type="ECO:0000259" key="13">
    <source>
        <dbReference type="PROSITE" id="PS50923"/>
    </source>
</evidence>
<dbReference type="InterPro" id="IPR036383">
    <property type="entry name" value="TSP1_rpt_sf"/>
</dbReference>
<protein>
    <recommendedName>
        <fullName evidence="16">Sushi, von Willebrand factor type A, EGF and pentraxin domain-containing protein 1</fullName>
    </recommendedName>
</protein>
<feature type="domain" description="EGF-like" evidence="11">
    <location>
        <begin position="1131"/>
        <end position="1166"/>
    </location>
</feature>
<keyword evidence="6" id="KW-0325">Glycoprotein</keyword>
<dbReference type="InterPro" id="IPR000884">
    <property type="entry name" value="TSP1_rpt"/>
</dbReference>
<accession>A0A8W8HXG5</accession>
<dbReference type="PROSITE" id="PS00022">
    <property type="entry name" value="EGF_1"/>
    <property type="match status" value="2"/>
</dbReference>
<proteinExistence type="predicted"/>
<feature type="disulfide bond" evidence="8">
    <location>
        <begin position="377"/>
        <end position="404"/>
    </location>
</feature>
<evidence type="ECO:0000313" key="15">
    <source>
        <dbReference type="Proteomes" id="UP000005408"/>
    </source>
</evidence>
<feature type="region of interest" description="Disordered" evidence="9">
    <location>
        <begin position="1"/>
        <end position="23"/>
    </location>
</feature>
<evidence type="ECO:0000259" key="11">
    <source>
        <dbReference type="PROSITE" id="PS50026"/>
    </source>
</evidence>
<dbReference type="SUPFAM" id="SSF82895">
    <property type="entry name" value="TSP-1 type 1 repeat"/>
    <property type="match status" value="1"/>
</dbReference>
<dbReference type="Pfam" id="PF00008">
    <property type="entry name" value="EGF"/>
    <property type="match status" value="1"/>
</dbReference>
<evidence type="ECO:0000259" key="12">
    <source>
        <dbReference type="PROSITE" id="PS50825"/>
    </source>
</evidence>
<keyword evidence="1" id="KW-0217">Developmental protein</keyword>
<dbReference type="PROSITE" id="PS50026">
    <property type="entry name" value="EGF_3"/>
    <property type="match status" value="2"/>
</dbReference>
<evidence type="ECO:0000256" key="5">
    <source>
        <dbReference type="ARBA" id="ARBA00023157"/>
    </source>
</evidence>
<evidence type="ECO:0008006" key="16">
    <source>
        <dbReference type="Google" id="ProtNLM"/>
    </source>
</evidence>
<dbReference type="CDD" id="cd00033">
    <property type="entry name" value="CCP"/>
    <property type="match status" value="3"/>
</dbReference>
<dbReference type="InterPro" id="IPR013032">
    <property type="entry name" value="EGF-like_CS"/>
</dbReference>
<dbReference type="Pfam" id="PF00084">
    <property type="entry name" value="Sushi"/>
    <property type="match status" value="2"/>
</dbReference>
<dbReference type="Gene3D" id="2.10.70.10">
    <property type="entry name" value="Complement Module, domain 1"/>
    <property type="match status" value="3"/>
</dbReference>
<dbReference type="InterPro" id="IPR001881">
    <property type="entry name" value="EGF-like_Ca-bd_dom"/>
</dbReference>
<dbReference type="SUPFAM" id="SSF57196">
    <property type="entry name" value="EGF/Laminin"/>
    <property type="match status" value="2"/>
</dbReference>
<evidence type="ECO:0000256" key="9">
    <source>
        <dbReference type="SAM" id="MobiDB-lite"/>
    </source>
</evidence>
<feature type="disulfide bond" evidence="7">
    <location>
        <begin position="1156"/>
        <end position="1165"/>
    </location>
</feature>
<dbReference type="Pfam" id="PF12661">
    <property type="entry name" value="hEGF"/>
    <property type="match status" value="1"/>
</dbReference>
<dbReference type="SMART" id="SM01411">
    <property type="entry name" value="Ephrin_rec_like"/>
    <property type="match status" value="3"/>
</dbReference>
<feature type="disulfide bond" evidence="7">
    <location>
        <begin position="1194"/>
        <end position="1203"/>
    </location>
</feature>
<feature type="domain" description="Sushi" evidence="13">
    <location>
        <begin position="621"/>
        <end position="687"/>
    </location>
</feature>
<dbReference type="InterPro" id="IPR000436">
    <property type="entry name" value="Sushi_SCR_CCP_dom"/>
</dbReference>
<dbReference type="SMART" id="SM00209">
    <property type="entry name" value="TSP1"/>
    <property type="match status" value="1"/>
</dbReference>
<dbReference type="PROSITE" id="PS01187">
    <property type="entry name" value="EGF_CA"/>
    <property type="match status" value="1"/>
</dbReference>
<dbReference type="InterPro" id="IPR003410">
    <property type="entry name" value="HYR_dom"/>
</dbReference>
<feature type="transmembrane region" description="Helical" evidence="10">
    <location>
        <begin position="1544"/>
        <end position="1567"/>
    </location>
</feature>
<evidence type="ECO:0000256" key="6">
    <source>
        <dbReference type="ARBA" id="ARBA00023180"/>
    </source>
</evidence>
<keyword evidence="2 7" id="KW-0245">EGF-like domain</keyword>
<feature type="domain" description="Sushi" evidence="13">
    <location>
        <begin position="346"/>
        <end position="406"/>
    </location>
</feature>
<evidence type="ECO:0000256" key="8">
    <source>
        <dbReference type="PROSITE-ProRule" id="PRU00302"/>
    </source>
</evidence>
<evidence type="ECO:0000256" key="7">
    <source>
        <dbReference type="PROSITE-ProRule" id="PRU00076"/>
    </source>
</evidence>
<dbReference type="InterPro" id="IPR011641">
    <property type="entry name" value="Tyr-kin_ephrin_A/B_rcpt-like"/>
</dbReference>
<organism evidence="14 15">
    <name type="scientific">Magallana gigas</name>
    <name type="common">Pacific oyster</name>
    <name type="synonym">Crassostrea gigas</name>
    <dbReference type="NCBI Taxonomy" id="29159"/>
    <lineage>
        <taxon>Eukaryota</taxon>
        <taxon>Metazoa</taxon>
        <taxon>Spiralia</taxon>
        <taxon>Lophotrochozoa</taxon>
        <taxon>Mollusca</taxon>
        <taxon>Bivalvia</taxon>
        <taxon>Autobranchia</taxon>
        <taxon>Pteriomorphia</taxon>
        <taxon>Ostreida</taxon>
        <taxon>Ostreoidea</taxon>
        <taxon>Ostreidae</taxon>
        <taxon>Magallana</taxon>
    </lineage>
</organism>
<dbReference type="Gene3D" id="2.10.50.10">
    <property type="entry name" value="Tumor Necrosis Factor Receptor, subunit A, domain 2"/>
    <property type="match status" value="3"/>
</dbReference>
<name>A0A8W8HXG5_MAGGI</name>
<dbReference type="SUPFAM" id="SSF57535">
    <property type="entry name" value="Complement control module/SCR domain"/>
    <property type="match status" value="3"/>
</dbReference>
<dbReference type="PANTHER" id="PTHR46343:SF2">
    <property type="entry name" value="SUSHI_VON WILLEBRAND FACTOR TYPE A_EGF_PENTRAXIN DOMAIN-CONTAINING 1"/>
    <property type="match status" value="1"/>
</dbReference>
<keyword evidence="15" id="KW-1185">Reference proteome</keyword>
<dbReference type="PROSITE" id="PS50923">
    <property type="entry name" value="SUSHI"/>
    <property type="match status" value="4"/>
</dbReference>
<feature type="domain" description="HYR" evidence="12">
    <location>
        <begin position="467"/>
        <end position="553"/>
    </location>
</feature>
<feature type="domain" description="Sushi" evidence="13">
    <location>
        <begin position="554"/>
        <end position="619"/>
    </location>
</feature>
<keyword evidence="10" id="KW-0812">Transmembrane</keyword>
<feature type="domain" description="EGF-like" evidence="11">
    <location>
        <begin position="1168"/>
        <end position="1204"/>
    </location>
</feature>
<dbReference type="Pfam" id="PF00090">
    <property type="entry name" value="TSP_1"/>
    <property type="match status" value="1"/>
</dbReference>
<dbReference type="Proteomes" id="UP000005408">
    <property type="component" value="Unassembled WGS sequence"/>
</dbReference>
<dbReference type="PANTHER" id="PTHR46343">
    <property type="entry name" value="HYR DOMAIN-CONTAINING PROTEIN"/>
    <property type="match status" value="1"/>
</dbReference>
<evidence type="ECO:0000256" key="10">
    <source>
        <dbReference type="SAM" id="Phobius"/>
    </source>
</evidence>
<dbReference type="CDD" id="cd00054">
    <property type="entry name" value="EGF_CA"/>
    <property type="match status" value="2"/>
</dbReference>
<feature type="domain" description="HYR" evidence="12">
    <location>
        <begin position="262"/>
        <end position="345"/>
    </location>
</feature>
<keyword evidence="8" id="KW-0768">Sushi</keyword>
<sequence length="1636" mass="181027">MPKRKHPVETSEGTRAKHKPQAEAIDYQRLAQEIVKLQKPNSDASSSTVVPLENAASATYANTVNELPAPTTASSSMQDNPILSVVSQLLENTDPIIRKTKNSAGNFSPKLNDICLRLNSKLTVCDKMSRFFTTKTTIGWTLFVVHLISISSGFTPDNSSCEVSELEPGRVLRCTDRNNLPVTVTYDVPTGSSCDIICPYKEVKAWVTCDNGRWNDYYLQYCREAPSQNERRSRPKRWFRFRRIFRAIGRFFKCLFGSCSRRDNTPPSLTCPPNIQKTAVKLQTWQIVSWSEPTANDGRDGGITPTRQGRAPGSYFSSGVTTIGYYARDKSGNMARCSFTVTVNVVRCTWPSRVDNGYFMCHPSDDARYGATCRFGCYPGYKLIGNTLLECLISGQWNNNPPYCEKKTCPTLLPAVGNLKYTCTDSNKFRSICTYSCATGYDITPGMSRVRVCTAFGTWRGSEPSCTDVEPPKLKGCQNTVYAFADRNSSTGVATWPEPIAEDNHDSSVVVRKEGFVSPGDRLSAGNYKVVYKATDAAGNKAQSCITEVVVKILTCPTVYPTPFLSVVCPWGTKYGSQCEFYCDAGSVRNGSKVVVCEKSGSGNYGFWTFGERQPHCKVMEKCIETPNTPHNGALACDYWLGGKFCQMLCKQGYDIEIGKNTVDILVCGESGKWLPTGSVPLPDCARSFRADRGQLRMSATYYFTGDCTDSAVQEEIKEKFILTLSTSAYRDACLVHAKECKAENVQVKCGQLARRKRSGDLRIDFDISAEFDNASFAESFARFRRHQSDIVDKIIEEKSSGVLDINISTYGVMEMKDIENFDVVLQCPERTVPSYKTTSCVECAAGTFFNTTTDMCEMCPRGSYQPIPGQISCLSCPFGQTTKSKGAQNISQCIDGCQPGSWSPNGTPECSLCAVGSYSDVYGAAECKSCPGSQSTVEEGATNFSQCQDFDLRLTESGSQASVDIDAPDSTLVSIAFWFKRDIKSTDNVTIQLHDRDTGHMTFFIEIGSEAKMGNPREAKTASHVMEREKWSFYILKQNMNYTELYTDGTLTLRAGMTFVIPRRMKISLTGKGTVSRFNIWTNQSASYSMIADIAARCSSDDTGDLLSWKAFESTTGDNVFKQSPSECDDVDDCLSSPCQNGVCTDLIGGYECQCDFGFTGDNCEENIDDCVDHACENNATCVDGAANYTCDCLYGYKGDLCEITMVDGSWGEWGEWSSCSVTCGNGTQQRWRVCNDPAPDNGGLECPDNGTDSRPCIQDSCPECSQLEQLAHVNWTCNNDTENMNCTIECADGYDFDHEIKPYYMCGKNTFYLWDFQTDDNPDGKMPACLEIKDGKKLQVSYTASYKDLECDTTDKYADVRKSVPEIVQLGLNNIECVSTGVCFLERVTVTDCRKRQKRSTTVTTAGIDVSLSCDPASHGTETCYTLLYAAVNELQLMAMNRTLDVDIQNILYVIDAPNAQADSSISCPTGMVPTQFYCIPCAPGRYYRNDQCLKCDFGTYQDLSGQLSCVECPDGTTTPGRESRSATECSIKYDTETDSSITVIVAVVTSVILIIIVTASLLTFRRFLSRGNNKDAKFSSTVFHIKPKQQEFVSKPAFDNLQLSQKWKTRDSNLPGDIDNRGFVEDIDTTYLQ</sequence>
<keyword evidence="10" id="KW-0472">Membrane</keyword>
<evidence type="ECO:0000256" key="4">
    <source>
        <dbReference type="ARBA" id="ARBA00022737"/>
    </source>
</evidence>
<dbReference type="PROSITE" id="PS01186">
    <property type="entry name" value="EGF_2"/>
    <property type="match status" value="2"/>
</dbReference>
<dbReference type="SMART" id="SM00179">
    <property type="entry name" value="EGF_CA"/>
    <property type="match status" value="2"/>
</dbReference>
<dbReference type="Gene3D" id="2.10.25.10">
    <property type="entry name" value="Laminin"/>
    <property type="match status" value="2"/>
</dbReference>
<keyword evidence="5 7" id="KW-1015">Disulfide bond</keyword>
<dbReference type="InterPro" id="IPR000742">
    <property type="entry name" value="EGF"/>
</dbReference>
<dbReference type="InterPro" id="IPR009030">
    <property type="entry name" value="Growth_fac_rcpt_cys_sf"/>
</dbReference>
<dbReference type="SMART" id="SM00181">
    <property type="entry name" value="EGF"/>
    <property type="match status" value="2"/>
</dbReference>
<dbReference type="FunFam" id="2.10.50.10:FF:000018">
    <property type="entry name" value="Sushi, von Willebrand factor type A, EGF and pentraxin domain-containing 1"/>
    <property type="match status" value="1"/>
</dbReference>
<dbReference type="FunFam" id="2.10.25.10:FF:000080">
    <property type="entry name" value="Neurogenic locus notch 1"/>
    <property type="match status" value="1"/>
</dbReference>
<dbReference type="Gene3D" id="2.20.100.10">
    <property type="entry name" value="Thrombospondin type-1 (TSP1) repeat"/>
    <property type="match status" value="1"/>
</dbReference>
<keyword evidence="4" id="KW-0677">Repeat</keyword>
<dbReference type="InterPro" id="IPR018097">
    <property type="entry name" value="EGF_Ca-bd_CS"/>
</dbReference>
<evidence type="ECO:0000256" key="2">
    <source>
        <dbReference type="ARBA" id="ARBA00022536"/>
    </source>
</evidence>
<dbReference type="SUPFAM" id="SSF57184">
    <property type="entry name" value="Growth factor receptor domain"/>
    <property type="match status" value="2"/>
</dbReference>
<reference evidence="14" key="1">
    <citation type="submission" date="2022-08" db="UniProtKB">
        <authorList>
            <consortium name="EnsemblMetazoa"/>
        </authorList>
    </citation>
    <scope>IDENTIFICATION</scope>
    <source>
        <strain evidence="14">05x7-T-G4-1.051#20</strain>
    </source>
</reference>
<dbReference type="Pfam" id="PF07699">
    <property type="entry name" value="Ephrin_rec_like"/>
    <property type="match status" value="3"/>
</dbReference>
<dbReference type="Pfam" id="PF02494">
    <property type="entry name" value="HYR"/>
    <property type="match status" value="2"/>
</dbReference>
<evidence type="ECO:0000256" key="1">
    <source>
        <dbReference type="ARBA" id="ARBA00022473"/>
    </source>
</evidence>
<feature type="disulfide bond" evidence="7">
    <location>
        <begin position="1135"/>
        <end position="1145"/>
    </location>
</feature>
<evidence type="ECO:0000256" key="3">
    <source>
        <dbReference type="ARBA" id="ARBA00022729"/>
    </source>
</evidence>
<dbReference type="PROSITE" id="PS50092">
    <property type="entry name" value="TSP1"/>
    <property type="match status" value="1"/>
</dbReference>
<dbReference type="InterPro" id="IPR035976">
    <property type="entry name" value="Sushi/SCR/CCP_sf"/>
</dbReference>
<dbReference type="InterPro" id="IPR043555">
    <property type="entry name" value="SRPX-like"/>
</dbReference>
<dbReference type="EnsemblMetazoa" id="G11504.1">
    <property type="protein sequence ID" value="G11504.1:cds"/>
    <property type="gene ID" value="G11504"/>
</dbReference>